<protein>
    <submittedName>
        <fullName evidence="2">Uncharacterized protein</fullName>
    </submittedName>
</protein>
<evidence type="ECO:0000256" key="1">
    <source>
        <dbReference type="SAM" id="Coils"/>
    </source>
</evidence>
<evidence type="ECO:0000313" key="2">
    <source>
        <dbReference type="EMBL" id="MBP2259078.1"/>
    </source>
</evidence>
<keyword evidence="3" id="KW-1185">Reference proteome</keyword>
<name>A0ABS4SC68_9BACI</name>
<dbReference type="EMBL" id="JAGIKX010000051">
    <property type="protein sequence ID" value="MBP2259078.1"/>
    <property type="molecule type" value="Genomic_DNA"/>
</dbReference>
<accession>A0ABS4SC68</accession>
<evidence type="ECO:0000313" key="3">
    <source>
        <dbReference type="Proteomes" id="UP001519294"/>
    </source>
</evidence>
<reference evidence="2 3" key="1">
    <citation type="submission" date="2021-03" db="EMBL/GenBank/DDBJ databases">
        <title>Genomic Encyclopedia of Type Strains, Phase IV (KMG-IV): sequencing the most valuable type-strain genomes for metagenomic binning, comparative biology and taxonomic classification.</title>
        <authorList>
            <person name="Goeker M."/>
        </authorList>
    </citation>
    <scope>NUCLEOTIDE SEQUENCE [LARGE SCALE GENOMIC DNA]</scope>
    <source>
        <strain evidence="2 3">DSM 25790</strain>
    </source>
</reference>
<sequence length="38" mass="4347">MSKEVSNNDILQAITELTEQVQNLSGKIEQTEERLTKK</sequence>
<dbReference type="Proteomes" id="UP001519294">
    <property type="component" value="Unassembled WGS sequence"/>
</dbReference>
<proteinExistence type="predicted"/>
<organism evidence="2 3">
    <name type="scientific">Virgibacillus alimentarius</name>
    <dbReference type="NCBI Taxonomy" id="698769"/>
    <lineage>
        <taxon>Bacteria</taxon>
        <taxon>Bacillati</taxon>
        <taxon>Bacillota</taxon>
        <taxon>Bacilli</taxon>
        <taxon>Bacillales</taxon>
        <taxon>Bacillaceae</taxon>
        <taxon>Virgibacillus</taxon>
    </lineage>
</organism>
<gene>
    <name evidence="2" type="ORF">J2Z81_003069</name>
</gene>
<comment type="caution">
    <text evidence="2">The sequence shown here is derived from an EMBL/GenBank/DDBJ whole genome shotgun (WGS) entry which is preliminary data.</text>
</comment>
<feature type="coiled-coil region" evidence="1">
    <location>
        <begin position="7"/>
        <end position="34"/>
    </location>
</feature>
<keyword evidence="1" id="KW-0175">Coiled coil</keyword>